<name>A0ABQ6A0Z7_9PROT</name>
<dbReference type="InterPro" id="IPR002575">
    <property type="entry name" value="Aminoglycoside_PTrfase"/>
</dbReference>
<organism evidence="2 3">
    <name type="scientific">Acidocella aquatica</name>
    <dbReference type="NCBI Taxonomy" id="1922313"/>
    <lineage>
        <taxon>Bacteria</taxon>
        <taxon>Pseudomonadati</taxon>
        <taxon>Pseudomonadota</taxon>
        <taxon>Alphaproteobacteria</taxon>
        <taxon>Acetobacterales</taxon>
        <taxon>Acidocellaceae</taxon>
        <taxon>Acidocella</taxon>
    </lineage>
</organism>
<reference evidence="3" key="1">
    <citation type="journal article" date="2019" name="Int. J. Syst. Evol. Microbiol.">
        <title>The Global Catalogue of Microorganisms (GCM) 10K type strain sequencing project: providing services to taxonomists for standard genome sequencing and annotation.</title>
        <authorList>
            <consortium name="The Broad Institute Genomics Platform"/>
            <consortium name="The Broad Institute Genome Sequencing Center for Infectious Disease"/>
            <person name="Wu L."/>
            <person name="Ma J."/>
        </authorList>
    </citation>
    <scope>NUCLEOTIDE SEQUENCE [LARGE SCALE GENOMIC DNA]</scope>
    <source>
        <strain evidence="3">NBRC 112502</strain>
    </source>
</reference>
<proteinExistence type="predicted"/>
<dbReference type="InterPro" id="IPR011009">
    <property type="entry name" value="Kinase-like_dom_sf"/>
</dbReference>
<feature type="domain" description="Aminoglycoside phosphotransferase" evidence="1">
    <location>
        <begin position="210"/>
        <end position="318"/>
    </location>
</feature>
<dbReference type="InterPro" id="IPR052961">
    <property type="entry name" value="Oxido-Kinase-like_Enzymes"/>
</dbReference>
<evidence type="ECO:0000313" key="3">
    <source>
        <dbReference type="Proteomes" id="UP001156641"/>
    </source>
</evidence>
<dbReference type="Pfam" id="PF01636">
    <property type="entry name" value="APH"/>
    <property type="match status" value="1"/>
</dbReference>
<accession>A0ABQ6A0Z7</accession>
<dbReference type="Proteomes" id="UP001156641">
    <property type="component" value="Unassembled WGS sequence"/>
</dbReference>
<gene>
    <name evidence="2" type="ORF">GCM10010909_01640</name>
</gene>
<dbReference type="Gene3D" id="3.90.1200.10">
    <property type="match status" value="1"/>
</dbReference>
<dbReference type="PANTHER" id="PTHR23020:SF41">
    <property type="entry name" value="AMINOGLYCOSIDE PHOSPHOTRANSFERASE DOMAIN-CONTAINING PROTEIN"/>
    <property type="match status" value="1"/>
</dbReference>
<dbReference type="EMBL" id="BSOS01000005">
    <property type="protein sequence ID" value="GLR65486.1"/>
    <property type="molecule type" value="Genomic_DNA"/>
</dbReference>
<dbReference type="SUPFAM" id="SSF56112">
    <property type="entry name" value="Protein kinase-like (PK-like)"/>
    <property type="match status" value="1"/>
</dbReference>
<evidence type="ECO:0000259" key="1">
    <source>
        <dbReference type="Pfam" id="PF01636"/>
    </source>
</evidence>
<sequence length="385" mass="43044">MTDIVETIKAAYELEHQLAREAVTADDLPLSFQEITPRWLTAVLCGNVRGAEVVEVKLGPVDNGSSNRRRLHIKYNHEGTHAKLPTAIFCKATHDLANRIVLGVSGGGICEANFYNQIRPLLPIEAPVSYFARFDEETYNSMIMLGDISDTVTEFCNHNTDMTRARAESQMRLLGKLHGACYGHEILSRRLGVFPTFKEFFGNSMKFGLRAGTDAGFLAAQEVIPARLYARHAEIWDATIAAVDEGDRLPNTLSHGDVHLKNWYVAGNGEMGLSDWQCCGRAHWGRDVAYAITCALTVENRRLWERDLLALYLDEMHRAGGPKITFDEAWTSYRQQIVSALAWWTVTLCPPPGLPDMQPRDITIEFIKRIATAMDDVDTLGAFKA</sequence>
<dbReference type="PANTHER" id="PTHR23020">
    <property type="entry name" value="UNCHARACTERIZED NUCLEAR HORMONE RECEPTOR-RELATED"/>
    <property type="match status" value="1"/>
</dbReference>
<evidence type="ECO:0000313" key="2">
    <source>
        <dbReference type="EMBL" id="GLR65486.1"/>
    </source>
</evidence>
<comment type="caution">
    <text evidence="2">The sequence shown here is derived from an EMBL/GenBank/DDBJ whole genome shotgun (WGS) entry which is preliminary data.</text>
</comment>
<protein>
    <recommendedName>
        <fullName evidence="1">Aminoglycoside phosphotransferase domain-containing protein</fullName>
    </recommendedName>
</protein>
<keyword evidence="3" id="KW-1185">Reference proteome</keyword>
<dbReference type="RefSeq" id="WP_284255980.1">
    <property type="nucleotide sequence ID" value="NZ_BSOS01000005.1"/>
</dbReference>